<feature type="transmembrane region" description="Helical" evidence="4">
    <location>
        <begin position="86"/>
        <end position="106"/>
    </location>
</feature>
<dbReference type="EMBL" id="UGMX01000002">
    <property type="protein sequence ID" value="STW04725.1"/>
    <property type="molecule type" value="Genomic_DNA"/>
</dbReference>
<dbReference type="Gene3D" id="1.20.1250.20">
    <property type="entry name" value="MFS general substrate transporter like domains"/>
    <property type="match status" value="2"/>
</dbReference>
<feature type="transmembrane region" description="Helical" evidence="4">
    <location>
        <begin position="399"/>
        <end position="421"/>
    </location>
</feature>
<protein>
    <submittedName>
        <fullName evidence="5">Monocarboxylate transporter</fullName>
    </submittedName>
</protein>
<evidence type="ECO:0000256" key="2">
    <source>
        <dbReference type="ARBA" id="ARBA00022989"/>
    </source>
</evidence>
<feature type="transmembrane region" description="Helical" evidence="4">
    <location>
        <begin position="307"/>
        <end position="327"/>
    </location>
</feature>
<evidence type="ECO:0000256" key="4">
    <source>
        <dbReference type="SAM" id="Phobius"/>
    </source>
</evidence>
<comment type="caution">
    <text evidence="5">The sequence shown here is derived from an EMBL/GenBank/DDBJ whole genome shotgun (WGS) entry which is preliminary data.</text>
</comment>
<accession>A0A7H4NX10</accession>
<dbReference type="Proteomes" id="UP000254571">
    <property type="component" value="Unassembled WGS sequence"/>
</dbReference>
<sequence length="460" mass="50887">MKHRPLLHKSVDKGVIKFINWVRIMQNTNNIADKTANHSSTRSNFGGWGWSMVGFSMLMYYNFAAWTADGLNVIVQSFVDLHGWDFATLLSFSTPAGWIGVIGALVIAEMIKRKGAKIVAILGLLALGLTMIWFGRVTSYAEYAIGLALMNLLATGCCFNVPATLLNSWFPRKKGLALGWATMGMSFCTATLIPIMFFLFDRFGVPGAYAVVGGTLITLGIISIFWIRNTPEEMGLYPDNEPISREQQAANLAAQTDYQSPFTYRVLFRDREMWLISVGFGLLWLVDIGVVSQLIPRLISVGYDKETAVWMFTSAALICAIFSYFWGWVDVKVGTRKASIAYAFFFAVTHACLLVRGNDYFTYFTLLMVGASIAGIKELCTSMVGTVYGRYDFSAANRLVSTIACLFRVSCFAVVAVSLKYTGDYDGAYISFIALDIIAALLIFMINDKCKGKTDSVVTV</sequence>
<evidence type="ECO:0000256" key="1">
    <source>
        <dbReference type="ARBA" id="ARBA00022692"/>
    </source>
</evidence>
<reference evidence="5 6" key="1">
    <citation type="submission" date="2018-06" db="EMBL/GenBank/DDBJ databases">
        <authorList>
            <consortium name="Pathogen Informatics"/>
            <person name="Doyle S."/>
        </authorList>
    </citation>
    <scope>NUCLEOTIDE SEQUENCE [LARGE SCALE GENOMIC DNA]</scope>
    <source>
        <strain evidence="5 6">NCTC9149</strain>
    </source>
</reference>
<proteinExistence type="predicted"/>
<feature type="transmembrane region" description="Helical" evidence="4">
    <location>
        <begin position="363"/>
        <end position="387"/>
    </location>
</feature>
<gene>
    <name evidence="5" type="ORF">NCTC9149_01082</name>
</gene>
<evidence type="ECO:0000313" key="5">
    <source>
        <dbReference type="EMBL" id="STW04725.1"/>
    </source>
</evidence>
<evidence type="ECO:0000313" key="6">
    <source>
        <dbReference type="Proteomes" id="UP000254571"/>
    </source>
</evidence>
<dbReference type="PANTHER" id="PTHR11360">
    <property type="entry name" value="MONOCARBOXYLATE TRANSPORTER"/>
    <property type="match status" value="1"/>
</dbReference>
<dbReference type="InterPro" id="IPR050327">
    <property type="entry name" value="Proton-linked_MCT"/>
</dbReference>
<feature type="transmembrane region" description="Helical" evidence="4">
    <location>
        <begin position="339"/>
        <end position="357"/>
    </location>
</feature>
<keyword evidence="1 4" id="KW-0812">Transmembrane</keyword>
<dbReference type="InterPro" id="IPR036259">
    <property type="entry name" value="MFS_trans_sf"/>
</dbReference>
<organism evidence="5 6">
    <name type="scientific">Klebsiella grimontii</name>
    <dbReference type="NCBI Taxonomy" id="2058152"/>
    <lineage>
        <taxon>Bacteria</taxon>
        <taxon>Pseudomonadati</taxon>
        <taxon>Pseudomonadota</taxon>
        <taxon>Gammaproteobacteria</taxon>
        <taxon>Enterobacterales</taxon>
        <taxon>Enterobacteriaceae</taxon>
        <taxon>Klebsiella/Raoultella group</taxon>
        <taxon>Klebsiella</taxon>
    </lineage>
</organism>
<dbReference type="AlphaFoldDB" id="A0A7H4NX10"/>
<feature type="transmembrane region" description="Helical" evidence="4">
    <location>
        <begin position="427"/>
        <end position="446"/>
    </location>
</feature>
<feature type="transmembrane region" description="Helical" evidence="4">
    <location>
        <begin position="47"/>
        <end position="66"/>
    </location>
</feature>
<keyword evidence="3 4" id="KW-0472">Membrane</keyword>
<dbReference type="Pfam" id="PF07690">
    <property type="entry name" value="MFS_1"/>
    <property type="match status" value="1"/>
</dbReference>
<feature type="transmembrane region" description="Helical" evidence="4">
    <location>
        <begin position="143"/>
        <end position="166"/>
    </location>
</feature>
<keyword evidence="2 4" id="KW-1133">Transmembrane helix</keyword>
<dbReference type="SUPFAM" id="SSF103473">
    <property type="entry name" value="MFS general substrate transporter"/>
    <property type="match status" value="1"/>
</dbReference>
<feature type="transmembrane region" description="Helical" evidence="4">
    <location>
        <begin position="178"/>
        <end position="200"/>
    </location>
</feature>
<feature type="transmembrane region" description="Helical" evidence="4">
    <location>
        <begin position="118"/>
        <end position="137"/>
    </location>
</feature>
<dbReference type="GO" id="GO:0022857">
    <property type="term" value="F:transmembrane transporter activity"/>
    <property type="evidence" value="ECO:0007669"/>
    <property type="project" value="InterPro"/>
</dbReference>
<feature type="transmembrane region" description="Helical" evidence="4">
    <location>
        <begin position="274"/>
        <end position="295"/>
    </location>
</feature>
<name>A0A7H4NX10_9ENTR</name>
<evidence type="ECO:0000256" key="3">
    <source>
        <dbReference type="ARBA" id="ARBA00023136"/>
    </source>
</evidence>
<feature type="transmembrane region" description="Helical" evidence="4">
    <location>
        <begin position="206"/>
        <end position="227"/>
    </location>
</feature>
<dbReference type="InterPro" id="IPR011701">
    <property type="entry name" value="MFS"/>
</dbReference>